<evidence type="ECO:0000313" key="5">
    <source>
        <dbReference type="Proteomes" id="UP000017127"/>
    </source>
</evidence>
<protein>
    <submittedName>
        <fullName evidence="4">Bacterial regulatory s, tetR family protein</fullName>
    </submittedName>
</protein>
<gene>
    <name evidence="4" type="ORF">M595_5718</name>
</gene>
<dbReference type="InterPro" id="IPR001647">
    <property type="entry name" value="HTH_TetR"/>
</dbReference>
<evidence type="ECO:0000256" key="1">
    <source>
        <dbReference type="ARBA" id="ARBA00023125"/>
    </source>
</evidence>
<dbReference type="SUPFAM" id="SSF46689">
    <property type="entry name" value="Homeodomain-like"/>
    <property type="match status" value="1"/>
</dbReference>
<name>U7QAV7_9CYAN</name>
<dbReference type="GO" id="GO:0003677">
    <property type="term" value="F:DNA binding"/>
    <property type="evidence" value="ECO:0007669"/>
    <property type="project" value="UniProtKB-UniRule"/>
</dbReference>
<comment type="caution">
    <text evidence="2">Lacks conserved residue(s) required for the propagation of feature annotation.</text>
</comment>
<accession>U7QAV7</accession>
<dbReference type="Pfam" id="PF00440">
    <property type="entry name" value="TetR_N"/>
    <property type="match status" value="1"/>
</dbReference>
<comment type="caution">
    <text evidence="4">The sequence shown here is derived from an EMBL/GenBank/DDBJ whole genome shotgun (WGS) entry which is preliminary data.</text>
</comment>
<dbReference type="InterPro" id="IPR009057">
    <property type="entry name" value="Homeodomain-like_sf"/>
</dbReference>
<dbReference type="RefSeq" id="WP_023069390.1">
    <property type="nucleotide sequence ID" value="NZ_AUZM01000104.1"/>
</dbReference>
<organism evidence="4 5">
    <name type="scientific">Lyngbya aestuarii BL J</name>
    <dbReference type="NCBI Taxonomy" id="1348334"/>
    <lineage>
        <taxon>Bacteria</taxon>
        <taxon>Bacillati</taxon>
        <taxon>Cyanobacteriota</taxon>
        <taxon>Cyanophyceae</taxon>
        <taxon>Oscillatoriophycideae</taxon>
        <taxon>Oscillatoriales</taxon>
        <taxon>Microcoleaceae</taxon>
        <taxon>Lyngbya</taxon>
    </lineage>
</organism>
<dbReference type="PROSITE" id="PS50977">
    <property type="entry name" value="HTH_TETR_2"/>
    <property type="match status" value="1"/>
</dbReference>
<keyword evidence="1 2" id="KW-0238">DNA-binding</keyword>
<sequence length="52" mass="5701">MSRVPSTEPKTDTKEQILNAAERQFALFGFAGASLRAVTRDANVNLAAVHYH</sequence>
<dbReference type="OrthoDB" id="9800152at2"/>
<dbReference type="EMBL" id="AUZM01000104">
    <property type="protein sequence ID" value="ERT04342.1"/>
    <property type="molecule type" value="Genomic_DNA"/>
</dbReference>
<evidence type="ECO:0000259" key="3">
    <source>
        <dbReference type="PROSITE" id="PS50977"/>
    </source>
</evidence>
<proteinExistence type="predicted"/>
<dbReference type="AlphaFoldDB" id="U7QAV7"/>
<dbReference type="Proteomes" id="UP000017127">
    <property type="component" value="Unassembled WGS sequence"/>
</dbReference>
<reference evidence="4 5" key="1">
    <citation type="journal article" date="2013" name="Front. Microbiol.">
        <title>Comparative genomic analyses of the cyanobacterium, Lyngbya aestuarii BL J, a powerful hydrogen producer.</title>
        <authorList>
            <person name="Kothari A."/>
            <person name="Vaughn M."/>
            <person name="Garcia-Pichel F."/>
        </authorList>
    </citation>
    <scope>NUCLEOTIDE SEQUENCE [LARGE SCALE GENOMIC DNA]</scope>
    <source>
        <strain evidence="4 5">BL J</strain>
    </source>
</reference>
<dbReference type="Gene3D" id="1.10.357.10">
    <property type="entry name" value="Tetracycline Repressor, domain 2"/>
    <property type="match status" value="1"/>
</dbReference>
<keyword evidence="5" id="KW-1185">Reference proteome</keyword>
<evidence type="ECO:0000256" key="2">
    <source>
        <dbReference type="PROSITE-ProRule" id="PRU00335"/>
    </source>
</evidence>
<feature type="domain" description="HTH tetR-type" evidence="3">
    <location>
        <begin position="11"/>
        <end position="52"/>
    </location>
</feature>
<evidence type="ECO:0000313" key="4">
    <source>
        <dbReference type="EMBL" id="ERT04342.1"/>
    </source>
</evidence>
<feature type="non-terminal residue" evidence="4">
    <location>
        <position position="52"/>
    </location>
</feature>